<feature type="transmembrane region" description="Helical" evidence="10">
    <location>
        <begin position="540"/>
        <end position="561"/>
    </location>
</feature>
<dbReference type="Gene3D" id="1.10.3720.10">
    <property type="entry name" value="MetI-like"/>
    <property type="match status" value="2"/>
</dbReference>
<evidence type="ECO:0000256" key="7">
    <source>
        <dbReference type="ARBA" id="ARBA00022840"/>
    </source>
</evidence>
<dbReference type="InterPro" id="IPR027417">
    <property type="entry name" value="P-loop_NTPase"/>
</dbReference>
<dbReference type="SUPFAM" id="SSF161098">
    <property type="entry name" value="MetI-like"/>
    <property type="match status" value="2"/>
</dbReference>
<evidence type="ECO:0000256" key="6">
    <source>
        <dbReference type="ARBA" id="ARBA00022741"/>
    </source>
</evidence>
<dbReference type="PROSITE" id="PS50893">
    <property type="entry name" value="ABC_TRANSPORTER_2"/>
    <property type="match status" value="1"/>
</dbReference>
<dbReference type="Pfam" id="PF00528">
    <property type="entry name" value="BPD_transp_1"/>
    <property type="match status" value="2"/>
</dbReference>
<feature type="transmembrane region" description="Helical" evidence="10">
    <location>
        <begin position="726"/>
        <end position="751"/>
    </location>
</feature>
<dbReference type="InterPro" id="IPR017871">
    <property type="entry name" value="ABC_transporter-like_CS"/>
</dbReference>
<dbReference type="GO" id="GO:0005524">
    <property type="term" value="F:ATP binding"/>
    <property type="evidence" value="ECO:0007669"/>
    <property type="project" value="UniProtKB-KW"/>
</dbReference>
<dbReference type="Gene3D" id="2.40.50.100">
    <property type="match status" value="1"/>
</dbReference>
<gene>
    <name evidence="13" type="ORF">H2204_013857</name>
</gene>
<comment type="subcellular location">
    <subcellularLocation>
        <location evidence="1">Cell membrane</location>
        <topology evidence="1">Multi-pass membrane protein</topology>
    </subcellularLocation>
</comment>
<dbReference type="GO" id="GO:0043190">
    <property type="term" value="C:ATP-binding cassette (ABC) transporter complex"/>
    <property type="evidence" value="ECO:0007669"/>
    <property type="project" value="InterPro"/>
</dbReference>
<evidence type="ECO:0000256" key="10">
    <source>
        <dbReference type="SAM" id="Phobius"/>
    </source>
</evidence>
<keyword evidence="6" id="KW-0547">Nucleotide-binding</keyword>
<evidence type="ECO:0000259" key="12">
    <source>
        <dbReference type="PROSITE" id="PS50928"/>
    </source>
</evidence>
<evidence type="ECO:0000256" key="3">
    <source>
        <dbReference type="ARBA" id="ARBA00022448"/>
    </source>
</evidence>
<dbReference type="PANTHER" id="PTHR42929">
    <property type="entry name" value="INNER MEMBRANE ABC TRANSPORTER PERMEASE PROTEIN YDCU-RELATED-RELATED"/>
    <property type="match status" value="1"/>
</dbReference>
<dbReference type="InterPro" id="IPR005893">
    <property type="entry name" value="PotA-like"/>
</dbReference>
<feature type="domain" description="ABC transmembrane type-1" evidence="12">
    <location>
        <begin position="446"/>
        <end position="659"/>
    </location>
</feature>
<dbReference type="InterPro" id="IPR003593">
    <property type="entry name" value="AAA+_ATPase"/>
</dbReference>
<feature type="domain" description="ABC transporter" evidence="11">
    <location>
        <begin position="21"/>
        <end position="251"/>
    </location>
</feature>
<keyword evidence="9 10" id="KW-0472">Membrane</keyword>
<accession>A0AA39CRK3</accession>
<keyword evidence="3" id="KW-0813">Transport</keyword>
<keyword evidence="7" id="KW-0067">ATP-binding</keyword>
<feature type="transmembrane region" description="Helical" evidence="10">
    <location>
        <begin position="638"/>
        <end position="660"/>
    </location>
</feature>
<evidence type="ECO:0000256" key="8">
    <source>
        <dbReference type="ARBA" id="ARBA00022989"/>
    </source>
</evidence>
<dbReference type="InterPro" id="IPR000515">
    <property type="entry name" value="MetI-like"/>
</dbReference>
<evidence type="ECO:0000256" key="1">
    <source>
        <dbReference type="ARBA" id="ARBA00004651"/>
    </source>
</evidence>
<feature type="transmembrane region" description="Helical" evidence="10">
    <location>
        <begin position="441"/>
        <end position="465"/>
    </location>
</feature>
<evidence type="ECO:0000256" key="2">
    <source>
        <dbReference type="ARBA" id="ARBA00007069"/>
    </source>
</evidence>
<feature type="domain" description="ABC transmembrane type-1" evidence="12">
    <location>
        <begin position="727"/>
        <end position="921"/>
    </location>
</feature>
<feature type="transmembrane region" description="Helical" evidence="10">
    <location>
        <begin position="379"/>
        <end position="403"/>
    </location>
</feature>
<feature type="transmembrane region" description="Helical" evidence="10">
    <location>
        <begin position="672"/>
        <end position="697"/>
    </location>
</feature>
<evidence type="ECO:0008006" key="14">
    <source>
        <dbReference type="Google" id="ProtNLM"/>
    </source>
</evidence>
<comment type="similarity">
    <text evidence="2">Belongs to the binding-protein-dependent transport system permease family. CysTW subfamily.</text>
</comment>
<reference evidence="13" key="1">
    <citation type="submission" date="2022-10" db="EMBL/GenBank/DDBJ databases">
        <title>Culturing micro-colonial fungi from biological soil crusts in the Mojave desert and describing Neophaeococcomyces mojavensis, and introducing the new genera and species Taxawa tesnikishii.</title>
        <authorList>
            <person name="Kurbessoian T."/>
            <person name="Stajich J.E."/>
        </authorList>
    </citation>
    <scope>NUCLEOTIDE SEQUENCE</scope>
    <source>
        <strain evidence="13">TK_35</strain>
    </source>
</reference>
<feature type="transmembrane region" description="Helical" evidence="10">
    <location>
        <begin position="845"/>
        <end position="865"/>
    </location>
</feature>
<protein>
    <recommendedName>
        <fullName evidence="14">Spermidine/putrescine import ATP-binding protein PotA</fullName>
    </recommendedName>
</protein>
<dbReference type="Gene3D" id="3.40.50.300">
    <property type="entry name" value="P-loop containing nucleotide triphosphate hydrolases"/>
    <property type="match status" value="1"/>
</dbReference>
<dbReference type="PROSITE" id="PS50928">
    <property type="entry name" value="ABC_TM1"/>
    <property type="match status" value="2"/>
</dbReference>
<dbReference type="SUPFAM" id="SSF50331">
    <property type="entry name" value="MOP-like"/>
    <property type="match status" value="1"/>
</dbReference>
<evidence type="ECO:0000256" key="9">
    <source>
        <dbReference type="ARBA" id="ARBA00023136"/>
    </source>
</evidence>
<dbReference type="Pfam" id="PF08402">
    <property type="entry name" value="TOBE_2"/>
    <property type="match status" value="1"/>
</dbReference>
<evidence type="ECO:0000256" key="5">
    <source>
        <dbReference type="ARBA" id="ARBA00022692"/>
    </source>
</evidence>
<dbReference type="CDD" id="cd06261">
    <property type="entry name" value="TM_PBP2"/>
    <property type="match status" value="2"/>
</dbReference>
<feature type="transmembrane region" description="Helical" evidence="10">
    <location>
        <begin position="903"/>
        <end position="924"/>
    </location>
</feature>
<evidence type="ECO:0000256" key="4">
    <source>
        <dbReference type="ARBA" id="ARBA00022475"/>
    </source>
</evidence>
<name>A0AA39CRK3_9EURO</name>
<evidence type="ECO:0000259" key="11">
    <source>
        <dbReference type="PROSITE" id="PS50893"/>
    </source>
</evidence>
<dbReference type="PROSITE" id="PS00211">
    <property type="entry name" value="ABC_TRANSPORTER_1"/>
    <property type="match status" value="1"/>
</dbReference>
<feature type="transmembrane region" description="Helical" evidence="10">
    <location>
        <begin position="802"/>
        <end position="824"/>
    </location>
</feature>
<dbReference type="GO" id="GO:0015417">
    <property type="term" value="F:ABC-type polyamine transporter activity"/>
    <property type="evidence" value="ECO:0007669"/>
    <property type="project" value="InterPro"/>
</dbReference>
<dbReference type="FunFam" id="3.40.50.300:FF:000133">
    <property type="entry name" value="Spermidine/putrescine import ATP-binding protein PotA"/>
    <property type="match status" value="1"/>
</dbReference>
<dbReference type="GO" id="GO:0016887">
    <property type="term" value="F:ATP hydrolysis activity"/>
    <property type="evidence" value="ECO:0007669"/>
    <property type="project" value="InterPro"/>
</dbReference>
<feature type="transmembrane region" description="Helical" evidence="10">
    <location>
        <begin position="477"/>
        <end position="500"/>
    </location>
</feature>
<feature type="transmembrane region" description="Helical" evidence="10">
    <location>
        <begin position="582"/>
        <end position="607"/>
    </location>
</feature>
<sequence>MPVEAQPEAAVVEATGVPGYLSIRDLRKEFDGFVAVDDVNLDVRKGEIFALLGGSGSGKSTLLRCLGGFETPTKGSITVDGQRMDALPPYQRPVNMMFQSYALFPHMTVEQNIAFGLKQDGLGREAIGKRVGEMLDLVQMGHLGKRKPHQLSGGQQQRVALARSLAKGPKLLLLDEPMGALDKKLRSQMQLELVSIIESSGVTCVMVTHDQEEAMTMATRIAVMDAGWIQQVGKPDEVYEQPANRFVAEFIGSVNLFDGVIDEDLPEYVTVRSPLFPAPVYIAHGITCYEGQPVAFALRPEKVMIGKDEPEVHTNKAQGVIEDIAYFGSHSVYHVRLPSGAKVLANFANSQRWASDGLTWGDQVTAGLKRWLPGTRATVIGIPYLWLLLFFAVPFLIVLMISFSHSRVGSPPYTWLLQYVDGGLSLKLNLENYLALFRDSIYAQAFLSSIKIAAISTFLTLLIGYPMAYAIARLSPAARNVAMMLVVLPSWTSFLIRVYAWKAILDRNGLLDQFLQYTGLQTLMTNMGLPKLQLIDTPTAAYIGIVYCYLPFMVLPLYANLVKHDHRLLEAAYDLGAKPWQAFLRITLPLSKAGIIAGCMLVMIPAIGEFVIPEMLGGSETLMVGRQLWNEFFNNRNWPGASAMAVAMVLLLLVPILLFNRSQQRLLEGKQGLGLGVLLLGFAFLYLPILLLMFYSFNSSRLAMVWAGFSTRAYSDLFADRALMDAMWTSLVVAFWTACTATVLGTLAAMVMTRFKRFRGKPFFGALVTAPLVMPDVILGFSLMALLASMGAIPGFPARGLATIWIAHVTFTLCFVTVVVSSRLQEMDLSLEEAAMDLGASRLTVFGRITLPIIAPALVAGWLLAFTLSLDDVVVASFVATPGSTTLPMKVFASVRMGISPKINALATLLVSAVSIAAVIGWYINARAEKRRQRDLQLARQDNG</sequence>
<keyword evidence="8 10" id="KW-1133">Transmembrane helix</keyword>
<dbReference type="PANTHER" id="PTHR42929:SF3">
    <property type="entry name" value="PUTRESCINE TRANSPORT SYSTEM PERMEASE PROTEIN POTH"/>
    <property type="match status" value="1"/>
</dbReference>
<dbReference type="InterPro" id="IPR013611">
    <property type="entry name" value="Transp-assoc_OB_typ2"/>
</dbReference>
<dbReference type="Pfam" id="PF00005">
    <property type="entry name" value="ABC_tran"/>
    <property type="match status" value="1"/>
</dbReference>
<proteinExistence type="inferred from homology"/>
<dbReference type="SMART" id="SM00382">
    <property type="entry name" value="AAA"/>
    <property type="match status" value="1"/>
</dbReference>
<keyword evidence="5 10" id="KW-0812">Transmembrane</keyword>
<dbReference type="EMBL" id="JAPDRN010000165">
    <property type="protein sequence ID" value="KAJ9617318.1"/>
    <property type="molecule type" value="Genomic_DNA"/>
</dbReference>
<dbReference type="NCBIfam" id="TIGR01187">
    <property type="entry name" value="potA"/>
    <property type="match status" value="1"/>
</dbReference>
<dbReference type="SUPFAM" id="SSF52540">
    <property type="entry name" value="P-loop containing nucleoside triphosphate hydrolases"/>
    <property type="match status" value="1"/>
</dbReference>
<comment type="caution">
    <text evidence="13">The sequence shown here is derived from an EMBL/GenBank/DDBJ whole genome shotgun (WGS) entry which is preliminary data.</text>
</comment>
<feature type="transmembrane region" description="Helical" evidence="10">
    <location>
        <begin position="763"/>
        <end position="790"/>
    </location>
</feature>
<evidence type="ECO:0000313" key="13">
    <source>
        <dbReference type="EMBL" id="KAJ9617318.1"/>
    </source>
</evidence>
<dbReference type="AlphaFoldDB" id="A0AA39CRK3"/>
<dbReference type="InterPro" id="IPR035906">
    <property type="entry name" value="MetI-like_sf"/>
</dbReference>
<organism evidence="13">
    <name type="scientific">Knufia peltigerae</name>
    <dbReference type="NCBI Taxonomy" id="1002370"/>
    <lineage>
        <taxon>Eukaryota</taxon>
        <taxon>Fungi</taxon>
        <taxon>Dikarya</taxon>
        <taxon>Ascomycota</taxon>
        <taxon>Pezizomycotina</taxon>
        <taxon>Eurotiomycetes</taxon>
        <taxon>Chaetothyriomycetidae</taxon>
        <taxon>Chaetothyriales</taxon>
        <taxon>Trichomeriaceae</taxon>
        <taxon>Knufia</taxon>
    </lineage>
</organism>
<dbReference type="InterPro" id="IPR008995">
    <property type="entry name" value="Mo/tungstate-bd_C_term_dom"/>
</dbReference>
<dbReference type="InterPro" id="IPR003439">
    <property type="entry name" value="ABC_transporter-like_ATP-bd"/>
</dbReference>
<keyword evidence="4" id="KW-1003">Cell membrane</keyword>